<dbReference type="GO" id="GO:0006355">
    <property type="term" value="P:regulation of DNA-templated transcription"/>
    <property type="evidence" value="ECO:0007669"/>
    <property type="project" value="InterPro"/>
</dbReference>
<dbReference type="PANTHER" id="PTHR45566:SF1">
    <property type="entry name" value="HTH-TYPE TRANSCRIPTIONAL REGULATOR YHJB-RELATED"/>
    <property type="match status" value="1"/>
</dbReference>
<evidence type="ECO:0000256" key="2">
    <source>
        <dbReference type="PROSITE-ProRule" id="PRU00169"/>
    </source>
</evidence>
<sequence length="216" mass="25281">MKDKKILIADDHPMLLRGLLMEFDECGYTSIITASNGLDAFQKIIKHKPELCFLDVEMPYLDGFEVIKKAKSELNNTKYAILTYHKEKSFYIKAKLLEINGYLLKDDPFAEIEKAIKSMLEDKFFLSSTLNTSFIEDAKKQYNYLKFLSQSEQNILLLLAQELNSKQIAKKLQISVRTVQKHRSNIIAKLELDLESDNLMLWAKRHQYMLHLYYEV</sequence>
<feature type="domain" description="Response regulatory" evidence="4">
    <location>
        <begin position="5"/>
        <end position="120"/>
    </location>
</feature>
<feature type="modified residue" description="4-aspartylphosphate" evidence="2">
    <location>
        <position position="55"/>
    </location>
</feature>
<dbReference type="InterPro" id="IPR051015">
    <property type="entry name" value="EvgA-like"/>
</dbReference>
<name>A0A507ZPA1_9FLAO</name>
<dbReference type="PROSITE" id="PS50043">
    <property type="entry name" value="HTH_LUXR_2"/>
    <property type="match status" value="1"/>
</dbReference>
<dbReference type="Proteomes" id="UP000317169">
    <property type="component" value="Unassembled WGS sequence"/>
</dbReference>
<gene>
    <name evidence="5" type="ORF">FKR84_05600</name>
</gene>
<dbReference type="Pfam" id="PF00196">
    <property type="entry name" value="GerE"/>
    <property type="match status" value="1"/>
</dbReference>
<evidence type="ECO:0000259" key="3">
    <source>
        <dbReference type="PROSITE" id="PS50043"/>
    </source>
</evidence>
<dbReference type="InterPro" id="IPR000792">
    <property type="entry name" value="Tscrpt_reg_LuxR_C"/>
</dbReference>
<feature type="domain" description="HTH luxR-type" evidence="3">
    <location>
        <begin position="141"/>
        <end position="207"/>
    </location>
</feature>
<keyword evidence="6" id="KW-1185">Reference proteome</keyword>
<dbReference type="SMART" id="SM00448">
    <property type="entry name" value="REC"/>
    <property type="match status" value="1"/>
</dbReference>
<evidence type="ECO:0000259" key="4">
    <source>
        <dbReference type="PROSITE" id="PS50110"/>
    </source>
</evidence>
<dbReference type="RefSeq" id="WP_141421317.1">
    <property type="nucleotide sequence ID" value="NZ_VIAR01000004.1"/>
</dbReference>
<dbReference type="PANTHER" id="PTHR45566">
    <property type="entry name" value="HTH-TYPE TRANSCRIPTIONAL REGULATOR YHJB-RELATED"/>
    <property type="match status" value="1"/>
</dbReference>
<dbReference type="GO" id="GO:0000160">
    <property type="term" value="P:phosphorelay signal transduction system"/>
    <property type="evidence" value="ECO:0007669"/>
    <property type="project" value="InterPro"/>
</dbReference>
<dbReference type="Pfam" id="PF00072">
    <property type="entry name" value="Response_reg"/>
    <property type="match status" value="1"/>
</dbReference>
<dbReference type="PRINTS" id="PR00038">
    <property type="entry name" value="HTHLUXR"/>
</dbReference>
<dbReference type="SUPFAM" id="SSF52172">
    <property type="entry name" value="CheY-like"/>
    <property type="match status" value="1"/>
</dbReference>
<dbReference type="AlphaFoldDB" id="A0A507ZPA1"/>
<proteinExistence type="predicted"/>
<dbReference type="PROSITE" id="PS50110">
    <property type="entry name" value="RESPONSE_REGULATORY"/>
    <property type="match status" value="1"/>
</dbReference>
<dbReference type="Gene3D" id="3.40.50.2300">
    <property type="match status" value="1"/>
</dbReference>
<dbReference type="CDD" id="cd17535">
    <property type="entry name" value="REC_NarL-like"/>
    <property type="match status" value="1"/>
</dbReference>
<evidence type="ECO:0000256" key="1">
    <source>
        <dbReference type="ARBA" id="ARBA00022553"/>
    </source>
</evidence>
<dbReference type="InterPro" id="IPR001789">
    <property type="entry name" value="Sig_transdc_resp-reg_receiver"/>
</dbReference>
<dbReference type="InterPro" id="IPR011006">
    <property type="entry name" value="CheY-like_superfamily"/>
</dbReference>
<protein>
    <submittedName>
        <fullName evidence="5">Response regulator transcription factor</fullName>
    </submittedName>
</protein>
<evidence type="ECO:0000313" key="5">
    <source>
        <dbReference type="EMBL" id="TQD39370.1"/>
    </source>
</evidence>
<evidence type="ECO:0000313" key="6">
    <source>
        <dbReference type="Proteomes" id="UP000317169"/>
    </source>
</evidence>
<reference evidence="5 6" key="1">
    <citation type="submission" date="2019-06" db="EMBL/GenBank/DDBJ databases">
        <title>Flavibacter putida gen. nov., sp. nov., a novel marine bacterium of the family Flavobacteriaceae isolated from coastal seawater.</title>
        <authorList>
            <person name="Feng X."/>
        </authorList>
    </citation>
    <scope>NUCLEOTIDE SEQUENCE [LARGE SCALE GENOMIC DNA]</scope>
    <source>
        <strain evidence="5 6">PLHSN227</strain>
    </source>
</reference>
<organism evidence="5 6">
    <name type="scientific">Haloflavibacter putidus</name>
    <dbReference type="NCBI Taxonomy" id="2576776"/>
    <lineage>
        <taxon>Bacteria</taxon>
        <taxon>Pseudomonadati</taxon>
        <taxon>Bacteroidota</taxon>
        <taxon>Flavobacteriia</taxon>
        <taxon>Flavobacteriales</taxon>
        <taxon>Flavobacteriaceae</taxon>
        <taxon>Haloflavibacter</taxon>
    </lineage>
</organism>
<dbReference type="EMBL" id="VIAR01000004">
    <property type="protein sequence ID" value="TQD39370.1"/>
    <property type="molecule type" value="Genomic_DNA"/>
</dbReference>
<keyword evidence="1 2" id="KW-0597">Phosphoprotein</keyword>
<accession>A0A507ZPA1</accession>
<dbReference type="SMART" id="SM00421">
    <property type="entry name" value="HTH_LUXR"/>
    <property type="match status" value="1"/>
</dbReference>
<dbReference type="InterPro" id="IPR058245">
    <property type="entry name" value="NreC/VraR/RcsB-like_REC"/>
</dbReference>
<dbReference type="CDD" id="cd06170">
    <property type="entry name" value="LuxR_C_like"/>
    <property type="match status" value="1"/>
</dbReference>
<comment type="caution">
    <text evidence="5">The sequence shown here is derived from an EMBL/GenBank/DDBJ whole genome shotgun (WGS) entry which is preliminary data.</text>
</comment>
<dbReference type="OrthoDB" id="9795108at2"/>